<name>A0ABT5U8L6_9GAMM</name>
<feature type="region of interest" description="Disordered" evidence="1">
    <location>
        <begin position="686"/>
        <end position="727"/>
    </location>
</feature>
<evidence type="ECO:0000256" key="1">
    <source>
        <dbReference type="SAM" id="MobiDB-lite"/>
    </source>
</evidence>
<gene>
    <name evidence="2" type="ORF">ORQ98_12120</name>
</gene>
<evidence type="ECO:0000313" key="3">
    <source>
        <dbReference type="Proteomes" id="UP001528823"/>
    </source>
</evidence>
<feature type="region of interest" description="Disordered" evidence="1">
    <location>
        <begin position="1"/>
        <end position="23"/>
    </location>
</feature>
<keyword evidence="3" id="KW-1185">Reference proteome</keyword>
<feature type="compositionally biased region" description="Polar residues" evidence="1">
    <location>
        <begin position="247"/>
        <end position="260"/>
    </location>
</feature>
<dbReference type="InterPro" id="IPR012434">
    <property type="entry name" value="DUF1631"/>
</dbReference>
<dbReference type="Proteomes" id="UP001528823">
    <property type="component" value="Unassembled WGS sequence"/>
</dbReference>
<dbReference type="Pfam" id="PF07793">
    <property type="entry name" value="DUF1631"/>
    <property type="match status" value="1"/>
</dbReference>
<accession>A0ABT5U8L6</accession>
<sequence length="834" mass="93983">MSKQDNSKVVNLHSKHPQFRDGNSQHAELLQACRKSMMNFTAKALAEMFDHVDDALFDAADKAESNKIQSLFFDGMRELRIQRPQVERDFHQKLSARFQHFIDSFTPKPTDTEDGQQITFDELSVLHDEAYEESMILLNIATRAAGQCAEVLYGMNQRLSILVGGQKVTDETNPIAPKQLIEVLSEALQPIQVDRRIKEALYQLFDIYVIAKLPATYQAINNHFIEANILPNLKYTGTTSEHKSKSKPQQSNAQQPNESDMTALSEAAKIAATIAANSTTKEQVVDEPLNDEQGQPNEHSIAAKKAVDALTTNNPYAAHAPEQWDEVSQQLFDSINGLIDLQRKYNLVDAENEPCNFKSILSFSDLADKPNAETFSQKELLSALGTLQKSSLQEDQLNFDKPQPVDQIQQHFVNELSQNKQSHTIAQADADIIDLVGMLFDFILDDENLPDVCKTALSHLHTPYLKIALLDKELFVKHQHPARRLLNSMAQAAVLWPPTKNDERGVLAKIQHIVRRVVKDFSGDISLFDELVAEFKTFIETVKKQNDIIEKRAVEAAKGRDKLVAARNRANLVISKKLSTSNKIPPAVIEFIKTQWHDVLVFILLRHGTDSPAWRKALQIVDEIFWSVLPKYTGEEKQLLKERQPHLMHDIKQTLLALGSYQANDITAAIKPIVLCQRAAIKAQPPTDMKPEAVTTTNPAQTKQQITTPAETEPTGMEVEHDTESLPNGLEGIDESLVKQLKALEFGTWFKFNAKQKPTHMKLSWFSPTTWNYMFVDKSGNRVIVKSIEVLARELTSGDAEISYIEKIPLMDRALDTIHSVLRRLSKKQTATIS</sequence>
<dbReference type="EMBL" id="JAPMOU010000013">
    <property type="protein sequence ID" value="MDE1462713.1"/>
    <property type="molecule type" value="Genomic_DNA"/>
</dbReference>
<evidence type="ECO:0000313" key="2">
    <source>
        <dbReference type="EMBL" id="MDE1462713.1"/>
    </source>
</evidence>
<protein>
    <submittedName>
        <fullName evidence="2">DUF1631 domain-containing protein</fullName>
    </submittedName>
</protein>
<reference evidence="2 3" key="1">
    <citation type="submission" date="2022-11" db="EMBL/GenBank/DDBJ databases">
        <title>Spartinivicinus poritis sp. nov., isolated from scleractinian coral Porites lutea.</title>
        <authorList>
            <person name="Zhang G."/>
            <person name="Cai L."/>
            <person name="Wei Q."/>
        </authorList>
    </citation>
    <scope>NUCLEOTIDE SEQUENCE [LARGE SCALE GENOMIC DNA]</scope>
    <source>
        <strain evidence="2 3">A2-2</strain>
    </source>
</reference>
<organism evidence="2 3">
    <name type="scientific">Spartinivicinus poritis</name>
    <dbReference type="NCBI Taxonomy" id="2994640"/>
    <lineage>
        <taxon>Bacteria</taxon>
        <taxon>Pseudomonadati</taxon>
        <taxon>Pseudomonadota</taxon>
        <taxon>Gammaproteobacteria</taxon>
        <taxon>Oceanospirillales</taxon>
        <taxon>Zooshikellaceae</taxon>
        <taxon>Spartinivicinus</taxon>
    </lineage>
</organism>
<proteinExistence type="predicted"/>
<comment type="caution">
    <text evidence="2">The sequence shown here is derived from an EMBL/GenBank/DDBJ whole genome shotgun (WGS) entry which is preliminary data.</text>
</comment>
<feature type="region of interest" description="Disordered" evidence="1">
    <location>
        <begin position="238"/>
        <end position="263"/>
    </location>
</feature>
<dbReference type="RefSeq" id="WP_274689067.1">
    <property type="nucleotide sequence ID" value="NZ_JAPMOU010000013.1"/>
</dbReference>
<feature type="compositionally biased region" description="Polar residues" evidence="1">
    <location>
        <begin position="694"/>
        <end position="710"/>
    </location>
</feature>